<feature type="transmembrane region" description="Helical" evidence="1">
    <location>
        <begin position="196"/>
        <end position="221"/>
    </location>
</feature>
<feature type="transmembrane region" description="Helical" evidence="1">
    <location>
        <begin position="227"/>
        <end position="245"/>
    </location>
</feature>
<dbReference type="AlphaFoldDB" id="A0A1Y5R870"/>
<reference evidence="2 3" key="1">
    <citation type="submission" date="2017-03" db="EMBL/GenBank/DDBJ databases">
        <authorList>
            <person name="Afonso C.L."/>
            <person name="Miller P.J."/>
            <person name="Scott M.A."/>
            <person name="Spackman E."/>
            <person name="Goraichik I."/>
            <person name="Dimitrov K.M."/>
            <person name="Suarez D.L."/>
            <person name="Swayne D.E."/>
        </authorList>
    </citation>
    <scope>NUCLEOTIDE SEQUENCE [LARGE SCALE GENOMIC DNA]</scope>
    <source>
        <strain evidence="2 3">CECT 8620</strain>
    </source>
</reference>
<sequence>MRASGLAIVQHSIRQVVGNLDDALLISALPWLGITALQVLFSGAIGPVDVAQLENGTVQPTTLLATLFLTMASFAVGLWVAVEWHRFVLLGETATGLLPSFRGARIGAYLGKSLIIGVILLGVGFLASMAVGVLGIFVPRALLPVLMLVVMGLALSFVFYRLSPILPAAAMGREIRIGQAWAATAPYASSIFQTTLIALMMLIPLQAIGVFVGGGVIGVVYALVSGWITLMVGASLLTTIYGMVVEGRKIEGGTNV</sequence>
<feature type="transmembrane region" description="Helical" evidence="1">
    <location>
        <begin position="23"/>
        <end position="41"/>
    </location>
</feature>
<keyword evidence="1" id="KW-1133">Transmembrane helix</keyword>
<evidence type="ECO:0000256" key="1">
    <source>
        <dbReference type="SAM" id="Phobius"/>
    </source>
</evidence>
<dbReference type="EMBL" id="FWFS01000001">
    <property type="protein sequence ID" value="SLN11342.1"/>
    <property type="molecule type" value="Genomic_DNA"/>
</dbReference>
<keyword evidence="1" id="KW-0472">Membrane</keyword>
<keyword evidence="3" id="KW-1185">Reference proteome</keyword>
<evidence type="ECO:0000313" key="3">
    <source>
        <dbReference type="Proteomes" id="UP000193862"/>
    </source>
</evidence>
<keyword evidence="1" id="KW-0812">Transmembrane</keyword>
<feature type="transmembrane region" description="Helical" evidence="1">
    <location>
        <begin position="61"/>
        <end position="82"/>
    </location>
</feature>
<dbReference type="OrthoDB" id="7704812at2"/>
<protein>
    <submittedName>
        <fullName evidence="2">Uncharacterized protein</fullName>
    </submittedName>
</protein>
<dbReference type="Proteomes" id="UP000193862">
    <property type="component" value="Unassembled WGS sequence"/>
</dbReference>
<evidence type="ECO:0000313" key="2">
    <source>
        <dbReference type="EMBL" id="SLN11342.1"/>
    </source>
</evidence>
<organism evidence="2 3">
    <name type="scientific">Aquimixticola soesokkakensis</name>
    <dbReference type="NCBI Taxonomy" id="1519096"/>
    <lineage>
        <taxon>Bacteria</taxon>
        <taxon>Pseudomonadati</taxon>
        <taxon>Pseudomonadota</taxon>
        <taxon>Alphaproteobacteria</taxon>
        <taxon>Rhodobacterales</taxon>
        <taxon>Paracoccaceae</taxon>
        <taxon>Aquimixticola</taxon>
    </lineage>
</organism>
<name>A0A1Y5R870_9RHOB</name>
<feature type="transmembrane region" description="Helical" evidence="1">
    <location>
        <begin position="143"/>
        <end position="163"/>
    </location>
</feature>
<proteinExistence type="predicted"/>
<dbReference type="RefSeq" id="WP_085834859.1">
    <property type="nucleotide sequence ID" value="NZ_FWFS01000001.1"/>
</dbReference>
<gene>
    <name evidence="2" type="ORF">AQS8620_00096</name>
</gene>
<feature type="transmembrane region" description="Helical" evidence="1">
    <location>
        <begin position="114"/>
        <end position="137"/>
    </location>
</feature>
<accession>A0A1Y5R870</accession>